<dbReference type="Proteomes" id="UP000652761">
    <property type="component" value="Unassembled WGS sequence"/>
</dbReference>
<dbReference type="PROSITE" id="PS50144">
    <property type="entry name" value="MATH"/>
    <property type="match status" value="2"/>
</dbReference>
<dbReference type="PANTHER" id="PTHR46162">
    <property type="entry name" value="TRAF-LIKE FAMILY PROTEIN"/>
    <property type="match status" value="1"/>
</dbReference>
<dbReference type="OrthoDB" id="192247at2759"/>
<evidence type="ECO:0000259" key="1">
    <source>
        <dbReference type="PROSITE" id="PS50144"/>
    </source>
</evidence>
<dbReference type="PANTHER" id="PTHR46162:SF2">
    <property type="entry name" value="ANKYRIN REPEAT-CONTAINING PROTEIN-RELATED"/>
    <property type="match status" value="1"/>
</dbReference>
<dbReference type="Gene3D" id="2.60.210.10">
    <property type="entry name" value="Apoptosis, Tumor Necrosis Factor Receptor Associated Protein 2, Chain A"/>
    <property type="match status" value="1"/>
</dbReference>
<name>A0A843UB53_COLES</name>
<feature type="domain" description="MATH" evidence="1">
    <location>
        <begin position="150"/>
        <end position="184"/>
    </location>
</feature>
<comment type="caution">
    <text evidence="2">The sequence shown here is derived from an EMBL/GenBank/DDBJ whole genome shotgun (WGS) entry which is preliminary data.</text>
</comment>
<dbReference type="EMBL" id="NMUH01000451">
    <property type="protein sequence ID" value="MQL79386.1"/>
    <property type="molecule type" value="Genomic_DNA"/>
</dbReference>
<keyword evidence="3" id="KW-1185">Reference proteome</keyword>
<accession>A0A843UB53</accession>
<dbReference type="Pfam" id="PF22486">
    <property type="entry name" value="MATH_2"/>
    <property type="match status" value="1"/>
</dbReference>
<gene>
    <name evidence="2" type="ORF">Taro_011809</name>
</gene>
<protein>
    <recommendedName>
        <fullName evidence="1">MATH domain-containing protein</fullName>
    </recommendedName>
</protein>
<dbReference type="InterPro" id="IPR008974">
    <property type="entry name" value="TRAF-like"/>
</dbReference>
<proteinExistence type="predicted"/>
<dbReference type="AlphaFoldDB" id="A0A843UB53"/>
<evidence type="ECO:0000313" key="2">
    <source>
        <dbReference type="EMBL" id="MQL79386.1"/>
    </source>
</evidence>
<dbReference type="SUPFAM" id="SSF49599">
    <property type="entry name" value="TRAF domain-like"/>
    <property type="match status" value="2"/>
</dbReference>
<feature type="domain" description="MATH" evidence="1">
    <location>
        <begin position="6"/>
        <end position="136"/>
    </location>
</feature>
<sequence length="184" mass="20797">MKNSLPFLHAWKLERLFSFTSGSEKMWDYSGVFPAGGYGWKLALKFGELNAKEGKGYLSLFLSLVDASPPPFNIEVVLESSILDQNYSQCSKRKVVHRFQQSKSEEYHPYLISLETLECPSSGFLVAEIIDVVIHSEEDASLSPKSESGSLAYTWKIDGFSKLTKQKYTSGPFLYNDHIWCSCL</sequence>
<organism evidence="2 3">
    <name type="scientific">Colocasia esculenta</name>
    <name type="common">Wild taro</name>
    <name type="synonym">Arum esculentum</name>
    <dbReference type="NCBI Taxonomy" id="4460"/>
    <lineage>
        <taxon>Eukaryota</taxon>
        <taxon>Viridiplantae</taxon>
        <taxon>Streptophyta</taxon>
        <taxon>Embryophyta</taxon>
        <taxon>Tracheophyta</taxon>
        <taxon>Spermatophyta</taxon>
        <taxon>Magnoliopsida</taxon>
        <taxon>Liliopsida</taxon>
        <taxon>Araceae</taxon>
        <taxon>Aroideae</taxon>
        <taxon>Colocasieae</taxon>
        <taxon>Colocasia</taxon>
    </lineage>
</organism>
<dbReference type="CDD" id="cd00121">
    <property type="entry name" value="MATH"/>
    <property type="match status" value="2"/>
</dbReference>
<evidence type="ECO:0000313" key="3">
    <source>
        <dbReference type="Proteomes" id="UP000652761"/>
    </source>
</evidence>
<dbReference type="InterPro" id="IPR002083">
    <property type="entry name" value="MATH/TRAF_dom"/>
</dbReference>
<reference evidence="2" key="1">
    <citation type="submission" date="2017-07" db="EMBL/GenBank/DDBJ databases">
        <title>Taro Niue Genome Assembly and Annotation.</title>
        <authorList>
            <person name="Atibalentja N."/>
            <person name="Keating K."/>
            <person name="Fields C.J."/>
        </authorList>
    </citation>
    <scope>NUCLEOTIDE SEQUENCE</scope>
    <source>
        <strain evidence="2">Niue_2</strain>
        <tissue evidence="2">Leaf</tissue>
    </source>
</reference>